<evidence type="ECO:0000313" key="3">
    <source>
        <dbReference type="Proteomes" id="UP001652503"/>
    </source>
</evidence>
<sequence length="298" mass="33295">MPLQKTEEGTFHHDYIADSTKTMLAKITALRAASQGKQFTAQPLLSAAVPVHKHAPAATLKQAAPRAAKATNGKGEKTATTVEFNEPNITERITFGGCKTYRVQICRRVDGKKHSLCNTFQHLKRAKKWRDKKLAENELHGFQAQFTAEKTIADVIADRLKRGKDLGRSAKQNLELVKNHVFGKKKVSTLTQPQLHEFAEELIDEKKSSANRCRLHDASGVHPEIDASPRDPDPNRVRYAGNGNAVGRRNPRSLAPRKGRDVPSLQNSTESLRRFQATLARKRLSRSSWFLHCAPRAD</sequence>
<gene>
    <name evidence="2" type="ORF">OE647_17550</name>
</gene>
<reference evidence="2 3" key="1">
    <citation type="submission" date="2022-10" db="EMBL/GenBank/DDBJ databases">
        <title>Defluviimonas sp. nov., isolated from ocean surface water.</title>
        <authorList>
            <person name="He W."/>
            <person name="Wang L."/>
            <person name="Zhang D.-F."/>
        </authorList>
    </citation>
    <scope>NUCLEOTIDE SEQUENCE [LARGE SCALE GENOMIC DNA]</scope>
    <source>
        <strain evidence="2 3">WL0075</strain>
    </source>
</reference>
<keyword evidence="3" id="KW-1185">Reference proteome</keyword>
<comment type="caution">
    <text evidence="2">The sequence shown here is derived from an EMBL/GenBank/DDBJ whole genome shotgun (WGS) entry which is preliminary data.</text>
</comment>
<accession>A0ABT2Z628</accession>
<organism evidence="2 3">
    <name type="scientific">Albidovulum sediminicola</name>
    <dbReference type="NCBI Taxonomy" id="2984331"/>
    <lineage>
        <taxon>Bacteria</taxon>
        <taxon>Pseudomonadati</taxon>
        <taxon>Pseudomonadota</taxon>
        <taxon>Alphaproteobacteria</taxon>
        <taxon>Rhodobacterales</taxon>
        <taxon>Paracoccaceae</taxon>
        <taxon>Albidovulum</taxon>
    </lineage>
</organism>
<feature type="compositionally biased region" description="Basic and acidic residues" evidence="1">
    <location>
        <begin position="216"/>
        <end position="236"/>
    </location>
</feature>
<evidence type="ECO:0000256" key="1">
    <source>
        <dbReference type="SAM" id="MobiDB-lite"/>
    </source>
</evidence>
<dbReference type="RefSeq" id="WP_263723062.1">
    <property type="nucleotide sequence ID" value="NZ_JAOWLA010000020.1"/>
</dbReference>
<dbReference type="Proteomes" id="UP001652503">
    <property type="component" value="Unassembled WGS sequence"/>
</dbReference>
<evidence type="ECO:0000313" key="2">
    <source>
        <dbReference type="EMBL" id="MCV2866525.1"/>
    </source>
</evidence>
<dbReference type="EMBL" id="JAOWLA010000020">
    <property type="protein sequence ID" value="MCV2866525.1"/>
    <property type="molecule type" value="Genomic_DNA"/>
</dbReference>
<protein>
    <submittedName>
        <fullName evidence="2">Uncharacterized protein</fullName>
    </submittedName>
</protein>
<feature type="region of interest" description="Disordered" evidence="1">
    <location>
        <begin position="216"/>
        <end position="269"/>
    </location>
</feature>
<proteinExistence type="predicted"/>
<name>A0ABT2Z628_9RHOB</name>